<dbReference type="Proteomes" id="UP001235939">
    <property type="component" value="Chromosome 01"/>
</dbReference>
<evidence type="ECO:0000313" key="2">
    <source>
        <dbReference type="Proteomes" id="UP001235939"/>
    </source>
</evidence>
<name>A0ABY6JX85_9ARAC</name>
<accession>A0ABY6JX85</accession>
<gene>
    <name evidence="1" type="ORF">LAZ67_1002006</name>
</gene>
<reference evidence="1 2" key="1">
    <citation type="submission" date="2022-01" db="EMBL/GenBank/DDBJ databases">
        <title>A chromosomal length assembly of Cordylochernes scorpioides.</title>
        <authorList>
            <person name="Zeh D."/>
            <person name="Zeh J."/>
        </authorList>
    </citation>
    <scope>NUCLEOTIDE SEQUENCE [LARGE SCALE GENOMIC DNA]</scope>
    <source>
        <strain evidence="1">IN4F17</strain>
        <tissue evidence="1">Whole Body</tissue>
    </source>
</reference>
<sequence length="131" mass="14760">MESFRYSYTSLSQQLQCLLSWVCKVAVVIVVVSNEESQMSPYISITTVSISTILDVSIHLYHSSHNVLYLGCVKLLFWVHVQFLLLSCPMKSLRCLHTSLSQQSQCPLSWVCKAAVLGPCQFSARLQGHSY</sequence>
<proteinExistence type="predicted"/>
<dbReference type="EMBL" id="CP092863">
    <property type="protein sequence ID" value="UYV60713.1"/>
    <property type="molecule type" value="Genomic_DNA"/>
</dbReference>
<keyword evidence="2" id="KW-1185">Reference proteome</keyword>
<organism evidence="1 2">
    <name type="scientific">Cordylochernes scorpioides</name>
    <dbReference type="NCBI Taxonomy" id="51811"/>
    <lineage>
        <taxon>Eukaryota</taxon>
        <taxon>Metazoa</taxon>
        <taxon>Ecdysozoa</taxon>
        <taxon>Arthropoda</taxon>
        <taxon>Chelicerata</taxon>
        <taxon>Arachnida</taxon>
        <taxon>Pseudoscorpiones</taxon>
        <taxon>Cheliferoidea</taxon>
        <taxon>Chernetidae</taxon>
        <taxon>Cordylochernes</taxon>
    </lineage>
</organism>
<evidence type="ECO:0000313" key="1">
    <source>
        <dbReference type="EMBL" id="UYV60713.1"/>
    </source>
</evidence>
<protein>
    <submittedName>
        <fullName evidence="1">Uncharacterized protein</fullName>
    </submittedName>
</protein>